<feature type="domain" description="Peptidase S26" evidence="4">
    <location>
        <begin position="20"/>
        <end position="166"/>
    </location>
</feature>
<gene>
    <name evidence="5" type="primary">lepB</name>
    <name evidence="5" type="ORF">GKC89_07465</name>
</gene>
<dbReference type="GO" id="GO:0009003">
    <property type="term" value="F:signal peptidase activity"/>
    <property type="evidence" value="ECO:0007669"/>
    <property type="project" value="UniProtKB-EC"/>
</dbReference>
<dbReference type="InterPro" id="IPR019533">
    <property type="entry name" value="Peptidase_S26"/>
</dbReference>
<keyword evidence="3" id="KW-0812">Transmembrane</keyword>
<comment type="similarity">
    <text evidence="2 3">Belongs to the peptidase S26 family.</text>
</comment>
<dbReference type="InterPro" id="IPR000223">
    <property type="entry name" value="Pept_S26A_signal_pept_1"/>
</dbReference>
<comment type="catalytic activity">
    <reaction evidence="3">
        <text>Cleavage of hydrophobic, N-terminal signal or leader sequences from secreted and periplasmic proteins.</text>
        <dbReference type="EC" id="3.4.21.89"/>
    </reaction>
</comment>
<dbReference type="PANTHER" id="PTHR43390:SF1">
    <property type="entry name" value="CHLOROPLAST PROCESSING PEPTIDASE"/>
    <property type="match status" value="1"/>
</dbReference>
<evidence type="ECO:0000259" key="4">
    <source>
        <dbReference type="Pfam" id="PF10502"/>
    </source>
</evidence>
<keyword evidence="3" id="KW-0645">Protease</keyword>
<dbReference type="GO" id="GO:0005886">
    <property type="term" value="C:plasma membrane"/>
    <property type="evidence" value="ECO:0007669"/>
    <property type="project" value="UniProtKB-SubCell"/>
</dbReference>
<protein>
    <recommendedName>
        <fullName evidence="3">Signal peptidase I</fullName>
        <ecNumber evidence="3">3.4.21.89</ecNumber>
    </recommendedName>
</protein>
<evidence type="ECO:0000256" key="3">
    <source>
        <dbReference type="RuleBase" id="RU362042"/>
    </source>
</evidence>
<sequence length="172" mass="19246">MEKGSHDQSGSLRGGMIFVLVKAIVFTIAFLFVSVFVFGMLRCPDDSMSPSFQGGDLVLFNRLEREYRASDVVVVETPKGLQVRRIVAVARDKVEIDGEGLKINGHLQSESRIYEKTFPSKKGISFPVRVKRGNVFVLADERQNSVDSRIYGVVNERDIKGTVVSVFRVRGF</sequence>
<dbReference type="EC" id="3.4.21.89" evidence="3"/>
<dbReference type="GO" id="GO:0006465">
    <property type="term" value="P:signal peptide processing"/>
    <property type="evidence" value="ECO:0007669"/>
    <property type="project" value="InterPro"/>
</dbReference>
<dbReference type="PRINTS" id="PR00727">
    <property type="entry name" value="LEADERPTASE"/>
</dbReference>
<comment type="caution">
    <text evidence="5">The sequence shown here is derived from an EMBL/GenBank/DDBJ whole genome shotgun (WGS) entry which is preliminary data.</text>
</comment>
<evidence type="ECO:0000256" key="2">
    <source>
        <dbReference type="ARBA" id="ARBA00009370"/>
    </source>
</evidence>
<comment type="subcellular location">
    <subcellularLocation>
        <location evidence="1">Cell membrane</location>
        <topology evidence="1">Single-pass type II membrane protein</topology>
    </subcellularLocation>
    <subcellularLocation>
        <location evidence="3">Membrane</location>
        <topology evidence="3">Single-pass type II membrane protein</topology>
    </subcellularLocation>
</comment>
<dbReference type="CDD" id="cd06530">
    <property type="entry name" value="S26_SPase_I"/>
    <property type="match status" value="1"/>
</dbReference>
<dbReference type="EMBL" id="WKOD01000021">
    <property type="protein sequence ID" value="MSA68919.1"/>
    <property type="molecule type" value="Genomic_DNA"/>
</dbReference>
<dbReference type="RefSeq" id="WP_154236824.1">
    <property type="nucleotide sequence ID" value="NZ_WKNS01000009.1"/>
</dbReference>
<dbReference type="NCBIfam" id="TIGR02227">
    <property type="entry name" value="sigpep_I_bact"/>
    <property type="match status" value="1"/>
</dbReference>
<dbReference type="Gene3D" id="2.10.109.10">
    <property type="entry name" value="Umud Fragment, subunit A"/>
    <property type="match status" value="1"/>
</dbReference>
<dbReference type="AlphaFoldDB" id="A0A6A8H1C3"/>
<dbReference type="PANTHER" id="PTHR43390">
    <property type="entry name" value="SIGNAL PEPTIDASE I"/>
    <property type="match status" value="1"/>
</dbReference>
<evidence type="ECO:0000256" key="1">
    <source>
        <dbReference type="ARBA" id="ARBA00004401"/>
    </source>
</evidence>
<keyword evidence="3" id="KW-0472">Membrane</keyword>
<organism evidence="5">
    <name type="scientific">Ligilactobacillus ruminis</name>
    <dbReference type="NCBI Taxonomy" id="1623"/>
    <lineage>
        <taxon>Bacteria</taxon>
        <taxon>Bacillati</taxon>
        <taxon>Bacillota</taxon>
        <taxon>Bacilli</taxon>
        <taxon>Lactobacillales</taxon>
        <taxon>Lactobacillaceae</taxon>
        <taxon>Ligilactobacillus</taxon>
    </lineage>
</organism>
<name>A0A6A8H1C3_9LACO</name>
<feature type="transmembrane region" description="Helical" evidence="3">
    <location>
        <begin position="16"/>
        <end position="41"/>
    </location>
</feature>
<dbReference type="InterPro" id="IPR036286">
    <property type="entry name" value="LexA/Signal_pep-like_sf"/>
</dbReference>
<keyword evidence="3 5" id="KW-0378">Hydrolase</keyword>
<proteinExistence type="inferred from homology"/>
<evidence type="ECO:0000313" key="5">
    <source>
        <dbReference type="EMBL" id="MSA68919.1"/>
    </source>
</evidence>
<dbReference type="GO" id="GO:0004252">
    <property type="term" value="F:serine-type endopeptidase activity"/>
    <property type="evidence" value="ECO:0007669"/>
    <property type="project" value="InterPro"/>
</dbReference>
<dbReference type="Pfam" id="PF10502">
    <property type="entry name" value="Peptidase_S26"/>
    <property type="match status" value="1"/>
</dbReference>
<keyword evidence="3" id="KW-1133">Transmembrane helix</keyword>
<accession>A0A6A8H1C3</accession>
<dbReference type="SUPFAM" id="SSF51306">
    <property type="entry name" value="LexA/Signal peptidase"/>
    <property type="match status" value="1"/>
</dbReference>
<reference evidence="5" key="1">
    <citation type="journal article" date="2019" name="Nat. Med.">
        <title>A library of human gut bacterial isolates paired with longitudinal multiomics data enables mechanistic microbiome research.</title>
        <authorList>
            <person name="Poyet M."/>
            <person name="Groussin M."/>
            <person name="Gibbons S.M."/>
            <person name="Avila-Pacheco J."/>
            <person name="Jiang X."/>
            <person name="Kearney S.M."/>
            <person name="Perrotta A.R."/>
            <person name="Berdy B."/>
            <person name="Zhao S."/>
            <person name="Lieberman T.D."/>
            <person name="Swanson P.K."/>
            <person name="Smith M."/>
            <person name="Roesemann S."/>
            <person name="Alexander J.E."/>
            <person name="Rich S.A."/>
            <person name="Livny J."/>
            <person name="Vlamakis H."/>
            <person name="Clish C."/>
            <person name="Bullock K."/>
            <person name="Deik A."/>
            <person name="Scott J."/>
            <person name="Pierce K.A."/>
            <person name="Xavier R.J."/>
            <person name="Alm E.J."/>
        </authorList>
    </citation>
    <scope>NUCLEOTIDE SEQUENCE</scope>
    <source>
        <strain evidence="5">BIOML-A18</strain>
    </source>
</reference>